<evidence type="ECO:0000313" key="2">
    <source>
        <dbReference type="Proteomes" id="UP000193642"/>
    </source>
</evidence>
<dbReference type="SUPFAM" id="SSF53850">
    <property type="entry name" value="Periplasmic binding protein-like II"/>
    <property type="match status" value="1"/>
</dbReference>
<dbReference type="Proteomes" id="UP000193642">
    <property type="component" value="Unassembled WGS sequence"/>
</dbReference>
<dbReference type="SUPFAM" id="SSF57184">
    <property type="entry name" value="Growth factor receptor domain"/>
    <property type="match status" value="1"/>
</dbReference>
<evidence type="ECO:0000313" key="1">
    <source>
        <dbReference type="EMBL" id="ORY46486.1"/>
    </source>
</evidence>
<gene>
    <name evidence="1" type="ORF">BCR33DRAFT_129446</name>
</gene>
<protein>
    <recommendedName>
        <fullName evidence="3">Tyrosine-protein kinase ephrin type A/B receptor-like domain-containing protein</fullName>
    </recommendedName>
</protein>
<dbReference type="EMBL" id="MCGO01000016">
    <property type="protein sequence ID" value="ORY46486.1"/>
    <property type="molecule type" value="Genomic_DNA"/>
</dbReference>
<dbReference type="Gene3D" id="2.10.50.10">
    <property type="entry name" value="Tumor Necrosis Factor Receptor, subunit A, domain 2"/>
    <property type="match status" value="1"/>
</dbReference>
<evidence type="ECO:0008006" key="3">
    <source>
        <dbReference type="Google" id="ProtNLM"/>
    </source>
</evidence>
<dbReference type="InterPro" id="IPR009030">
    <property type="entry name" value="Growth_fac_rcpt_cys_sf"/>
</dbReference>
<name>A0A1Y2CHS2_9FUNG</name>
<keyword evidence="2" id="KW-1185">Reference proteome</keyword>
<organism evidence="1 2">
    <name type="scientific">Rhizoclosmatium globosum</name>
    <dbReference type="NCBI Taxonomy" id="329046"/>
    <lineage>
        <taxon>Eukaryota</taxon>
        <taxon>Fungi</taxon>
        <taxon>Fungi incertae sedis</taxon>
        <taxon>Chytridiomycota</taxon>
        <taxon>Chytridiomycota incertae sedis</taxon>
        <taxon>Chytridiomycetes</taxon>
        <taxon>Chytridiales</taxon>
        <taxon>Chytriomycetaceae</taxon>
        <taxon>Rhizoclosmatium</taxon>
    </lineage>
</organism>
<comment type="caution">
    <text evidence="1">The sequence shown here is derived from an EMBL/GenBank/DDBJ whole genome shotgun (WGS) entry which is preliminary data.</text>
</comment>
<dbReference type="OrthoDB" id="2108795at2759"/>
<reference evidence="1 2" key="1">
    <citation type="submission" date="2016-07" db="EMBL/GenBank/DDBJ databases">
        <title>Pervasive Adenine N6-methylation of Active Genes in Fungi.</title>
        <authorList>
            <consortium name="DOE Joint Genome Institute"/>
            <person name="Mondo S.J."/>
            <person name="Dannebaum R.O."/>
            <person name="Kuo R.C."/>
            <person name="Labutti K."/>
            <person name="Haridas S."/>
            <person name="Kuo A."/>
            <person name="Salamov A."/>
            <person name="Ahrendt S.R."/>
            <person name="Lipzen A."/>
            <person name="Sullivan W."/>
            <person name="Andreopoulos W.B."/>
            <person name="Clum A."/>
            <person name="Lindquist E."/>
            <person name="Daum C."/>
            <person name="Ramamoorthy G.K."/>
            <person name="Gryganskyi A."/>
            <person name="Culley D."/>
            <person name="Magnuson J.K."/>
            <person name="James T.Y."/>
            <person name="O'Malley M.A."/>
            <person name="Stajich J.E."/>
            <person name="Spatafora J.W."/>
            <person name="Visel A."/>
            <person name="Grigoriev I.V."/>
        </authorList>
    </citation>
    <scope>NUCLEOTIDE SEQUENCE [LARGE SCALE GENOMIC DNA]</scope>
    <source>
        <strain evidence="1 2">JEL800</strain>
    </source>
</reference>
<accession>A0A1Y2CHS2</accession>
<sequence>MQQNLSNALNQKKNIMFYNWMPSFFVSTKPVTKVLFPANVPFEYYKFSVNRMFPLTSDFPTQLLSKLATPKFLADFPELQSLASQFAIAEGIMRKILQVESLAVSTYDDIACRWVQENKAIWSTWIPKAPQSAENCPKGYGRYNQGSTYQCVVCPSGTYNWKENTTDVCLHCPPNMYCPGGSEVKVRTGEWMSYRKFIVNPYRMYVRFQTSAVKTQLV</sequence>
<proteinExistence type="predicted"/>
<dbReference type="AlphaFoldDB" id="A0A1Y2CHS2"/>